<evidence type="ECO:0000313" key="3">
    <source>
        <dbReference type="Proteomes" id="UP000623842"/>
    </source>
</evidence>
<organism evidence="2 3">
    <name type="scientific">Thalassotalea marina</name>
    <dbReference type="NCBI Taxonomy" id="1673741"/>
    <lineage>
        <taxon>Bacteria</taxon>
        <taxon>Pseudomonadati</taxon>
        <taxon>Pseudomonadota</taxon>
        <taxon>Gammaproteobacteria</taxon>
        <taxon>Alteromonadales</taxon>
        <taxon>Colwelliaceae</taxon>
        <taxon>Thalassotalea</taxon>
    </lineage>
</organism>
<comment type="caution">
    <text evidence="2">The sequence shown here is derived from an EMBL/GenBank/DDBJ whole genome shotgun (WGS) entry which is preliminary data.</text>
</comment>
<accession>A0A919EP85</accession>
<evidence type="ECO:0000256" key="1">
    <source>
        <dbReference type="SAM" id="SignalP"/>
    </source>
</evidence>
<keyword evidence="1" id="KW-0732">Signal</keyword>
<dbReference type="AlphaFoldDB" id="A0A919EP85"/>
<proteinExistence type="predicted"/>
<protein>
    <submittedName>
        <fullName evidence="2">Uncharacterized protein</fullName>
    </submittedName>
</protein>
<reference evidence="2" key="1">
    <citation type="journal article" date="2014" name="Int. J. Syst. Evol. Microbiol.">
        <title>Complete genome sequence of Corynebacterium casei LMG S-19264T (=DSM 44701T), isolated from a smear-ripened cheese.</title>
        <authorList>
            <consortium name="US DOE Joint Genome Institute (JGI-PGF)"/>
            <person name="Walter F."/>
            <person name="Albersmeier A."/>
            <person name="Kalinowski J."/>
            <person name="Ruckert C."/>
        </authorList>
    </citation>
    <scope>NUCLEOTIDE SEQUENCE</scope>
    <source>
        <strain evidence="2">KCTC 42731</strain>
    </source>
</reference>
<dbReference type="Proteomes" id="UP000623842">
    <property type="component" value="Unassembled WGS sequence"/>
</dbReference>
<dbReference type="RefSeq" id="WP_189773164.1">
    <property type="nucleotide sequence ID" value="NZ_BNCK01000009.1"/>
</dbReference>
<evidence type="ECO:0000313" key="2">
    <source>
        <dbReference type="EMBL" id="GHG02446.1"/>
    </source>
</evidence>
<reference evidence="2" key="2">
    <citation type="submission" date="2020-09" db="EMBL/GenBank/DDBJ databases">
        <authorList>
            <person name="Sun Q."/>
            <person name="Kim S."/>
        </authorList>
    </citation>
    <scope>NUCLEOTIDE SEQUENCE</scope>
    <source>
        <strain evidence="2">KCTC 42731</strain>
    </source>
</reference>
<feature type="chain" id="PRO_5037709641" evidence="1">
    <location>
        <begin position="22"/>
        <end position="108"/>
    </location>
</feature>
<dbReference type="EMBL" id="BNCK01000009">
    <property type="protein sequence ID" value="GHG02446.1"/>
    <property type="molecule type" value="Genomic_DNA"/>
</dbReference>
<feature type="signal peptide" evidence="1">
    <location>
        <begin position="1"/>
        <end position="21"/>
    </location>
</feature>
<sequence length="108" mass="12298">MNKFKLTYLMTLLLLPSFAFAQTSEQLVSEKTLAKCYVELMGGKRVIYKSTVKSEELILTLENRLPNTEIRAPGVTGKAKVYKVFQCVKNDVAFKHGRANVLEEKQIR</sequence>
<gene>
    <name evidence="2" type="ORF">GCM10017161_34140</name>
</gene>
<name>A0A919EP85_9GAMM</name>
<keyword evidence="3" id="KW-1185">Reference proteome</keyword>